<feature type="region of interest" description="Disordered" evidence="9">
    <location>
        <begin position="99"/>
        <end position="138"/>
    </location>
</feature>
<evidence type="ECO:0000313" key="10">
    <source>
        <dbReference type="Ensembl" id="ENSSFOP00015061657.1"/>
    </source>
</evidence>
<keyword evidence="5" id="KW-0496">Mitochondrion</keyword>
<reference evidence="10" key="3">
    <citation type="submission" date="2025-09" db="UniProtKB">
        <authorList>
            <consortium name="Ensembl"/>
        </authorList>
    </citation>
    <scope>IDENTIFICATION</scope>
</reference>
<keyword evidence="4" id="KW-0689">Ribosomal protein</keyword>
<evidence type="ECO:0000256" key="8">
    <source>
        <dbReference type="ARBA" id="ARBA00035363"/>
    </source>
</evidence>
<evidence type="ECO:0000256" key="5">
    <source>
        <dbReference type="ARBA" id="ARBA00023128"/>
    </source>
</evidence>
<keyword evidence="6" id="KW-0687">Ribonucleoprotein</keyword>
<reference evidence="10 11" key="1">
    <citation type="submission" date="2019-04" db="EMBL/GenBank/DDBJ databases">
        <authorList>
            <consortium name="Wellcome Sanger Institute Data Sharing"/>
        </authorList>
    </citation>
    <scope>NUCLEOTIDE SEQUENCE [LARGE SCALE GENOMIC DNA]</scope>
</reference>
<comment type="subcellular location">
    <subcellularLocation>
        <location evidence="1">Mitochondrion</location>
    </subcellularLocation>
</comment>
<gene>
    <name evidence="10" type="primary">MRPS31</name>
    <name evidence="10" type="synonym">mrps31</name>
</gene>
<evidence type="ECO:0000256" key="7">
    <source>
        <dbReference type="ARBA" id="ARBA00035133"/>
    </source>
</evidence>
<evidence type="ECO:0000256" key="2">
    <source>
        <dbReference type="ARBA" id="ARBA00011057"/>
    </source>
</evidence>
<evidence type="ECO:0000256" key="6">
    <source>
        <dbReference type="ARBA" id="ARBA00023274"/>
    </source>
</evidence>
<dbReference type="GO" id="GO:0003735">
    <property type="term" value="F:structural constituent of ribosome"/>
    <property type="evidence" value="ECO:0007669"/>
    <property type="project" value="InterPro"/>
</dbReference>
<comment type="similarity">
    <text evidence="2">Belongs to the mitochondrion-specific ribosomal protein mS31 family.</text>
</comment>
<dbReference type="Pfam" id="PF15433">
    <property type="entry name" value="MRP-S31"/>
    <property type="match status" value="1"/>
</dbReference>
<dbReference type="OrthoDB" id="5989925at2759"/>
<dbReference type="PANTHER" id="PTHR13231:SF3">
    <property type="entry name" value="SMALL RIBOSOMAL SUBUNIT PROTEIN MS31"/>
    <property type="match status" value="1"/>
</dbReference>
<evidence type="ECO:0000256" key="9">
    <source>
        <dbReference type="SAM" id="MobiDB-lite"/>
    </source>
</evidence>
<feature type="region of interest" description="Disordered" evidence="9">
    <location>
        <begin position="252"/>
        <end position="292"/>
    </location>
</feature>
<name>A0A8C9VLA6_SCLFO</name>
<proteinExistence type="inferred from homology"/>
<evidence type="ECO:0000256" key="1">
    <source>
        <dbReference type="ARBA" id="ARBA00004173"/>
    </source>
</evidence>
<organism evidence="10 11">
    <name type="scientific">Scleropages formosus</name>
    <name type="common">Asian bonytongue</name>
    <name type="synonym">Osteoglossum formosum</name>
    <dbReference type="NCBI Taxonomy" id="113540"/>
    <lineage>
        <taxon>Eukaryota</taxon>
        <taxon>Metazoa</taxon>
        <taxon>Chordata</taxon>
        <taxon>Craniata</taxon>
        <taxon>Vertebrata</taxon>
        <taxon>Euteleostomi</taxon>
        <taxon>Actinopterygii</taxon>
        <taxon>Neopterygii</taxon>
        <taxon>Teleostei</taxon>
        <taxon>Osteoglossocephala</taxon>
        <taxon>Osteoglossomorpha</taxon>
        <taxon>Osteoglossiformes</taxon>
        <taxon>Osteoglossidae</taxon>
        <taxon>Scleropages</taxon>
    </lineage>
</organism>
<dbReference type="GeneTree" id="ENSGT00390000010017"/>
<protein>
    <recommendedName>
        <fullName evidence="7">Small ribosomal subunit protein mS31</fullName>
    </recommendedName>
    <alternativeName>
        <fullName evidence="8">28S ribosomal protein S31, mitochondrial</fullName>
    </alternativeName>
</protein>
<dbReference type="Proteomes" id="UP000694397">
    <property type="component" value="Chromosome 25"/>
</dbReference>
<dbReference type="AlphaFoldDB" id="A0A8C9VLA6"/>
<evidence type="ECO:0000313" key="11">
    <source>
        <dbReference type="Proteomes" id="UP000694397"/>
    </source>
</evidence>
<feature type="compositionally biased region" description="Basic and acidic residues" evidence="9">
    <location>
        <begin position="115"/>
        <end position="138"/>
    </location>
</feature>
<evidence type="ECO:0000256" key="4">
    <source>
        <dbReference type="ARBA" id="ARBA00022980"/>
    </source>
</evidence>
<accession>A0A8C9VLA6</accession>
<keyword evidence="11" id="KW-1185">Reference proteome</keyword>
<keyword evidence="3" id="KW-0809">Transit peptide</keyword>
<dbReference type="Ensembl" id="ENSSFOT00015061629.1">
    <property type="protein sequence ID" value="ENSSFOP00015061657.1"/>
    <property type="gene ID" value="ENSSFOG00015022620.2"/>
</dbReference>
<sequence>MKRHSTSAEPVGPEVERVSCRTVSNCYDGSVRCVPLRHCRLVEGAAMYRRALVTWCQGRSPVVFAQDVCLYYPKSNETANLRVSRTIVPGVCRTLTAGTPLFSKDPDELPSQDATQRRDTKEAERQEEGKPERPGKEKLLEILGQMKVEVVSKKPKVPQEEGRSRPHPAEMESTISMFQEATAGVSQQREKLSPKLVAAASAAAASLPDSARAESELLQQLRRHEAVTQAQKATDGSHIGNIIANMKVGRRPPLAQTGLRNPLDDEEDEHGGRRKAHSRGVATDEESGRRKKMQLGGKRLNIFTQVDAKAKEEVAAVPAPLTLSLWDVEFANTIGTVVNTLPRNGFEEMIEWTKEGKLWKYPIDNEAGLEEEAQVPFQEHIFLEKHLDEGFPKQGPVRHFMELVVSGLARNPYLTVAQKAEHIAWYREYFQSKEDLLREAGAC</sequence>
<evidence type="ECO:0000256" key="3">
    <source>
        <dbReference type="ARBA" id="ARBA00022946"/>
    </source>
</evidence>
<dbReference type="GO" id="GO:0005763">
    <property type="term" value="C:mitochondrial small ribosomal subunit"/>
    <property type="evidence" value="ECO:0007669"/>
    <property type="project" value="InterPro"/>
</dbReference>
<dbReference type="PANTHER" id="PTHR13231">
    <property type="entry name" value="MITOCHONDRIAL RIBOSOMAL PROTEIN S31"/>
    <property type="match status" value="1"/>
</dbReference>
<dbReference type="InterPro" id="IPR026299">
    <property type="entry name" value="MRP-S31"/>
</dbReference>
<reference evidence="10" key="2">
    <citation type="submission" date="2025-08" db="UniProtKB">
        <authorList>
            <consortium name="Ensembl"/>
        </authorList>
    </citation>
    <scope>IDENTIFICATION</scope>
</reference>